<dbReference type="VEuPathDB" id="FungiDB:PV10_03785"/>
<dbReference type="PROSITE" id="PS51677">
    <property type="entry name" value="NODB"/>
    <property type="match status" value="1"/>
</dbReference>
<evidence type="ECO:0000313" key="2">
    <source>
        <dbReference type="EMBL" id="RVX75169.1"/>
    </source>
</evidence>
<gene>
    <name evidence="2" type="ORF">B0A52_00521</name>
</gene>
<dbReference type="Gene3D" id="3.20.20.370">
    <property type="entry name" value="Glycoside hydrolase/deacetylase"/>
    <property type="match status" value="1"/>
</dbReference>
<feature type="domain" description="NodB homology" evidence="1">
    <location>
        <begin position="25"/>
        <end position="278"/>
    </location>
</feature>
<dbReference type="OrthoDB" id="2125469at2759"/>
<name>A0A438NHG7_EXOME</name>
<dbReference type="InterPro" id="IPR011330">
    <property type="entry name" value="Glyco_hydro/deAcase_b/a-brl"/>
</dbReference>
<proteinExistence type="predicted"/>
<comment type="caution">
    <text evidence="2">The sequence shown here is derived from an EMBL/GenBank/DDBJ whole genome shotgun (WGS) entry which is preliminary data.</text>
</comment>
<dbReference type="InterPro" id="IPR037950">
    <property type="entry name" value="PgdA-like"/>
</dbReference>
<dbReference type="PANTHER" id="PTHR47561">
    <property type="entry name" value="POLYSACCHARIDE DEACETYLASE FAMILY PROTEIN (AFU_ORTHOLOGUE AFUA_6G05030)"/>
    <property type="match status" value="1"/>
</dbReference>
<accession>A0A438NHG7</accession>
<dbReference type="CDD" id="cd10938">
    <property type="entry name" value="CE4_HpPgdA_like"/>
    <property type="match status" value="1"/>
</dbReference>
<protein>
    <recommendedName>
        <fullName evidence="1">NodB homology domain-containing protein</fullName>
    </recommendedName>
</protein>
<evidence type="ECO:0000259" key="1">
    <source>
        <dbReference type="PROSITE" id="PS51677"/>
    </source>
</evidence>
<organism evidence="2 3">
    <name type="scientific">Exophiala mesophila</name>
    <name type="common">Black yeast-like fungus</name>
    <dbReference type="NCBI Taxonomy" id="212818"/>
    <lineage>
        <taxon>Eukaryota</taxon>
        <taxon>Fungi</taxon>
        <taxon>Dikarya</taxon>
        <taxon>Ascomycota</taxon>
        <taxon>Pezizomycotina</taxon>
        <taxon>Eurotiomycetes</taxon>
        <taxon>Chaetothyriomycetidae</taxon>
        <taxon>Chaetothyriales</taxon>
        <taxon>Herpotrichiellaceae</taxon>
        <taxon>Exophiala</taxon>
    </lineage>
</organism>
<dbReference type="InterPro" id="IPR002509">
    <property type="entry name" value="NODB_dom"/>
</dbReference>
<dbReference type="Proteomes" id="UP000288859">
    <property type="component" value="Unassembled WGS sequence"/>
</dbReference>
<dbReference type="Pfam" id="PF01522">
    <property type="entry name" value="Polysacc_deac_1"/>
    <property type="match status" value="1"/>
</dbReference>
<evidence type="ECO:0000313" key="3">
    <source>
        <dbReference type="Proteomes" id="UP000288859"/>
    </source>
</evidence>
<sequence length="295" mass="33987">MGKRVLIAYCIDVDACSGWINTKDGSAANASDISRGIFGANVGVDRLLKYFTERNIKATWFMPSHTILSFPDQMAKVRDQGHEIGLHGYTHESVSRLTEEQERKVMAKSIKVYEEFTGKYPKGWVAPSWEVSPVSMQILEDFGIEYDHSMGHHDCQPYYVPNVGNTVVYPDYSKDPDTWMMPMRENKVTKVVEVPGSWNIDDWPPMQFAIRNPGTHGYINPRDIQGQWEDQFAFFYREYDAFTFTISIHPQVSGRSNIMLMHERFFDFLKAHEGVEFVTAAEICAEYSITFFRQV</sequence>
<dbReference type="GO" id="GO:0005975">
    <property type="term" value="P:carbohydrate metabolic process"/>
    <property type="evidence" value="ECO:0007669"/>
    <property type="project" value="InterPro"/>
</dbReference>
<dbReference type="PANTHER" id="PTHR47561:SF1">
    <property type="entry name" value="POLYSACCHARIDE DEACETYLASE FAMILY PROTEIN (AFU_ORTHOLOGUE AFUA_6G05030)"/>
    <property type="match status" value="1"/>
</dbReference>
<dbReference type="GO" id="GO:0016810">
    <property type="term" value="F:hydrolase activity, acting on carbon-nitrogen (but not peptide) bonds"/>
    <property type="evidence" value="ECO:0007669"/>
    <property type="project" value="InterPro"/>
</dbReference>
<dbReference type="EMBL" id="NAJM01000002">
    <property type="protein sequence ID" value="RVX75169.1"/>
    <property type="molecule type" value="Genomic_DNA"/>
</dbReference>
<dbReference type="AlphaFoldDB" id="A0A438NHG7"/>
<reference evidence="2 3" key="1">
    <citation type="submission" date="2017-03" db="EMBL/GenBank/DDBJ databases">
        <title>Genomes of endolithic fungi from Antarctica.</title>
        <authorList>
            <person name="Coleine C."/>
            <person name="Masonjones S."/>
            <person name="Stajich J.E."/>
        </authorList>
    </citation>
    <scope>NUCLEOTIDE SEQUENCE [LARGE SCALE GENOMIC DNA]</scope>
    <source>
        <strain evidence="2 3">CCFEE 6314</strain>
    </source>
</reference>
<dbReference type="SUPFAM" id="SSF88713">
    <property type="entry name" value="Glycoside hydrolase/deacetylase"/>
    <property type="match status" value="1"/>
</dbReference>